<comment type="caution">
    <text evidence="3">The sequence shown here is derived from an EMBL/GenBank/DDBJ whole genome shotgun (WGS) entry which is preliminary data.</text>
</comment>
<feature type="domain" description="Helicase HerA central" evidence="2">
    <location>
        <begin position="24"/>
        <end position="80"/>
    </location>
</feature>
<keyword evidence="3" id="KW-0547">Nucleotide-binding</keyword>
<reference evidence="3 4" key="1">
    <citation type="submission" date="2016-05" db="EMBL/GenBank/DDBJ databases">
        <title>Genomic and physiological characterization of Planctopirus sp. isolated from fresh water lake.</title>
        <authorList>
            <person name="Subhash Y."/>
            <person name="Ramana C."/>
        </authorList>
    </citation>
    <scope>NUCLEOTIDE SEQUENCE [LARGE SCALE GENOMIC DNA]</scope>
    <source>
        <strain evidence="3 4">JC280</strain>
    </source>
</reference>
<dbReference type="InterPro" id="IPR051162">
    <property type="entry name" value="T4SS_component"/>
</dbReference>
<protein>
    <submittedName>
        <fullName evidence="3">ATP-binding protein</fullName>
    </submittedName>
</protein>
<keyword evidence="3" id="KW-0067">ATP-binding</keyword>
<dbReference type="SUPFAM" id="SSF52540">
    <property type="entry name" value="P-loop containing nucleoside triphosphate hydrolases"/>
    <property type="match status" value="1"/>
</dbReference>
<evidence type="ECO:0000313" key="3">
    <source>
        <dbReference type="EMBL" id="ODA28941.1"/>
    </source>
</evidence>
<name>A0A1C3E6T2_9PLAN</name>
<organism evidence="3 4">
    <name type="scientific">Planctopirus hydrillae</name>
    <dbReference type="NCBI Taxonomy" id="1841610"/>
    <lineage>
        <taxon>Bacteria</taxon>
        <taxon>Pseudomonadati</taxon>
        <taxon>Planctomycetota</taxon>
        <taxon>Planctomycetia</taxon>
        <taxon>Planctomycetales</taxon>
        <taxon>Planctomycetaceae</taxon>
        <taxon>Planctopirus</taxon>
    </lineage>
</organism>
<dbReference type="RefSeq" id="WP_068850746.1">
    <property type="nucleotide sequence ID" value="NZ_LYDR01000150.1"/>
</dbReference>
<keyword evidence="4" id="KW-1185">Reference proteome</keyword>
<evidence type="ECO:0000313" key="4">
    <source>
        <dbReference type="Proteomes" id="UP000094828"/>
    </source>
</evidence>
<accession>A0A1C3E6T2</accession>
<dbReference type="GO" id="GO:0005524">
    <property type="term" value="F:ATP binding"/>
    <property type="evidence" value="ECO:0007669"/>
    <property type="project" value="UniProtKB-KW"/>
</dbReference>
<dbReference type="AlphaFoldDB" id="A0A1C3E6T2"/>
<dbReference type="PANTHER" id="PTHR30121:SF6">
    <property type="entry name" value="SLR6007 PROTEIN"/>
    <property type="match status" value="1"/>
</dbReference>
<dbReference type="Gene3D" id="3.40.50.300">
    <property type="entry name" value="P-loop containing nucleotide triphosphate hydrolases"/>
    <property type="match status" value="2"/>
</dbReference>
<evidence type="ECO:0000256" key="1">
    <source>
        <dbReference type="SAM" id="Coils"/>
    </source>
</evidence>
<dbReference type="InterPro" id="IPR027417">
    <property type="entry name" value="P-loop_NTPase"/>
</dbReference>
<dbReference type="STRING" id="1841610.A6X21_10645"/>
<sequence>MSDYEKLGVFYLGREYNLASGQLSNTPVLYDSKDLTTHALCVGMTGSGKTGLCLSLLEEAAIDGLPAICIDPKGDLGNLLLTFPSLKPADFKPWIDPGEATRKGLTVDELAARTATQWKEGLAAWDQPPERISRFRESADVCIYTPGSTVGVPLTILKSLSAPPPVIRDNAEAFRERIGSAVSGLLALLGVDADPLRSREHILLSTLVERSWRDGQNLELGRLIRDIQQTPFDRVGFLDLESFFPAKDRFSFAMSLNNLLASPGFQAWMTGEPLDIQRLLYTPEGKPRIAILSIAHLSDAERMFFVTILLGEVISWMRAQSGTTALRALLYMDEIFGYFPPSANPPSKQPMLTLLKQARAFGLGCVLATQNPVDLDYKGLSNCGTWLIGRLQTERDKLRVLDGLEGASTATGHAFDRSSMEKLLSSLGSRVFLMNNVHDDQPTVFQSRWALSYLRGPLSREQIQLLMDERKSQMPEDHAASTWHADAATGTRPVLPPEVSEVFIERSGALSTGENLIYHPALYATARIHFTQTAGGIDEWQTVSLLLPAHEGEALNWEAAEELEGELTLASSPEANATFTQPPAELFRAKTYTSQATALKDCLYRSRKLSLFKCADPKGISLPGESEGDFRQRLDQGHRDQRELAKAKIQAKYQSKLQTLEDRLRRAEQTAEKQKSQANSQTLSAVISFGTSLLGAFTSRKKISTTNLSRAATSARAASRVLEERGDVGRAEETVEAVRSQIQKLQDDFQHEIDEIVGLDPSRYVLEETQLTPKKTDMKVERMILAWVPFKQDRSGKMIPAW</sequence>
<proteinExistence type="predicted"/>
<feature type="coiled-coil region" evidence="1">
    <location>
        <begin position="728"/>
        <end position="755"/>
    </location>
</feature>
<keyword evidence="1" id="KW-0175">Coiled coil</keyword>
<gene>
    <name evidence="3" type="ORF">A6X21_10645</name>
</gene>
<dbReference type="PANTHER" id="PTHR30121">
    <property type="entry name" value="UNCHARACTERIZED PROTEIN YJGR-RELATED"/>
    <property type="match status" value="1"/>
</dbReference>
<evidence type="ECO:0000259" key="2">
    <source>
        <dbReference type="Pfam" id="PF01935"/>
    </source>
</evidence>
<dbReference type="InterPro" id="IPR002789">
    <property type="entry name" value="HerA_central"/>
</dbReference>
<dbReference type="Pfam" id="PF01935">
    <property type="entry name" value="DUF87"/>
    <property type="match status" value="1"/>
</dbReference>
<feature type="coiled-coil region" evidence="1">
    <location>
        <begin position="650"/>
        <end position="681"/>
    </location>
</feature>
<dbReference type="Proteomes" id="UP000094828">
    <property type="component" value="Unassembled WGS sequence"/>
</dbReference>
<dbReference type="OrthoDB" id="9758751at2"/>
<dbReference type="EMBL" id="LYDR01000150">
    <property type="protein sequence ID" value="ODA28941.1"/>
    <property type="molecule type" value="Genomic_DNA"/>
</dbReference>